<dbReference type="InterPro" id="IPR029033">
    <property type="entry name" value="His_PPase_superfam"/>
</dbReference>
<evidence type="ECO:0000313" key="2">
    <source>
        <dbReference type="Proteomes" id="UP000261948"/>
    </source>
</evidence>
<comment type="caution">
    <text evidence="1">The sequence shown here is derived from an EMBL/GenBank/DDBJ whole genome shotgun (WGS) entry which is preliminary data.</text>
</comment>
<dbReference type="EMBL" id="QURR01000031">
    <property type="protein sequence ID" value="RGE41095.1"/>
    <property type="molecule type" value="Genomic_DNA"/>
</dbReference>
<dbReference type="PANTHER" id="PTHR48100">
    <property type="entry name" value="BROAD-SPECIFICITY PHOSPHATASE YOR283W-RELATED"/>
    <property type="match status" value="1"/>
</dbReference>
<dbReference type="SMART" id="SM00855">
    <property type="entry name" value="PGAM"/>
    <property type="match status" value="1"/>
</dbReference>
<dbReference type="PANTHER" id="PTHR48100:SF62">
    <property type="entry name" value="GLUCOSYL-3-PHOSPHOGLYCERATE PHOSPHATASE"/>
    <property type="match status" value="1"/>
</dbReference>
<dbReference type="SUPFAM" id="SSF53254">
    <property type="entry name" value="Phosphoglycerate mutase-like"/>
    <property type="match status" value="1"/>
</dbReference>
<dbReference type="InterPro" id="IPR013078">
    <property type="entry name" value="His_Pase_superF_clade-1"/>
</dbReference>
<gene>
    <name evidence="1" type="ORF">DZC30_19150</name>
</gene>
<name>A0A373FCB8_COMTE</name>
<reference evidence="1 2" key="1">
    <citation type="submission" date="2018-08" db="EMBL/GenBank/DDBJ databases">
        <title>Comamonas testosteroni strain SWCO2.</title>
        <authorList>
            <person name="Jiang N."/>
            <person name="Zhang X.Z."/>
        </authorList>
    </citation>
    <scope>NUCLEOTIDE SEQUENCE [LARGE SCALE GENOMIC DNA]</scope>
    <source>
        <strain evidence="1 2">SWCO2</strain>
    </source>
</reference>
<dbReference type="Pfam" id="PF00300">
    <property type="entry name" value="His_Phos_1"/>
    <property type="match status" value="1"/>
</dbReference>
<dbReference type="AlphaFoldDB" id="A0A373FCB8"/>
<dbReference type="OrthoDB" id="9082843at2"/>
<proteinExistence type="predicted"/>
<dbReference type="CDD" id="cd07067">
    <property type="entry name" value="HP_PGM_like"/>
    <property type="match status" value="1"/>
</dbReference>
<evidence type="ECO:0000313" key="1">
    <source>
        <dbReference type="EMBL" id="RGE41095.1"/>
    </source>
</evidence>
<sequence>MQTITFVRHGQSMANIGGVTTEHHAVALTDVGRAQAQALADLLPQQASQVLASPFERAQDTAKPYCSKLGMTAQMMHLLHEFETIDPDLMQGLTGEQRAPLIDAYWDEGDVLKRMGPRAESFAEFAARVDTFRTQHLPQLGDGTLIFGHGMWIALLCWRLLGFSVNDQFSMKAFRRFQIGFPMPNGAAYHLRSSATGQWQIHADEPIMRRMMALAVTAAPFD</sequence>
<keyword evidence="2" id="KW-1185">Reference proteome</keyword>
<dbReference type="Proteomes" id="UP000261948">
    <property type="component" value="Unassembled WGS sequence"/>
</dbReference>
<organism evidence="1 2">
    <name type="scientific">Comamonas testosteroni</name>
    <name type="common">Pseudomonas testosteroni</name>
    <dbReference type="NCBI Taxonomy" id="285"/>
    <lineage>
        <taxon>Bacteria</taxon>
        <taxon>Pseudomonadati</taxon>
        <taxon>Pseudomonadota</taxon>
        <taxon>Betaproteobacteria</taxon>
        <taxon>Burkholderiales</taxon>
        <taxon>Comamonadaceae</taxon>
        <taxon>Comamonas</taxon>
    </lineage>
</organism>
<dbReference type="Gene3D" id="3.40.50.1240">
    <property type="entry name" value="Phosphoglycerate mutase-like"/>
    <property type="match status" value="1"/>
</dbReference>
<protein>
    <submittedName>
        <fullName evidence="1">Histidine phosphatase family protein</fullName>
    </submittedName>
</protein>
<dbReference type="GO" id="GO:0005737">
    <property type="term" value="C:cytoplasm"/>
    <property type="evidence" value="ECO:0007669"/>
    <property type="project" value="TreeGrafter"/>
</dbReference>
<dbReference type="InterPro" id="IPR050275">
    <property type="entry name" value="PGM_Phosphatase"/>
</dbReference>
<dbReference type="GO" id="GO:0016791">
    <property type="term" value="F:phosphatase activity"/>
    <property type="evidence" value="ECO:0007669"/>
    <property type="project" value="TreeGrafter"/>
</dbReference>
<accession>A0A373FCB8</accession>